<dbReference type="InterPro" id="IPR036271">
    <property type="entry name" value="Tet_transcr_reg_TetR-rel_C_sf"/>
</dbReference>
<evidence type="ECO:0000256" key="2">
    <source>
        <dbReference type="ARBA" id="ARBA00023015"/>
    </source>
</evidence>
<protein>
    <submittedName>
        <fullName evidence="7">TetR/AcrR family transcriptional regulator</fullName>
    </submittedName>
</protein>
<dbReference type="InterPro" id="IPR050109">
    <property type="entry name" value="HTH-type_TetR-like_transc_reg"/>
</dbReference>
<keyword evidence="1" id="KW-0678">Repressor</keyword>
<dbReference type="PANTHER" id="PTHR30055">
    <property type="entry name" value="HTH-TYPE TRANSCRIPTIONAL REGULATOR RUTR"/>
    <property type="match status" value="1"/>
</dbReference>
<keyword evidence="4" id="KW-0804">Transcription</keyword>
<evidence type="ECO:0000259" key="6">
    <source>
        <dbReference type="PROSITE" id="PS50977"/>
    </source>
</evidence>
<evidence type="ECO:0000313" key="7">
    <source>
        <dbReference type="EMBL" id="MFC3230205.1"/>
    </source>
</evidence>
<dbReference type="SUPFAM" id="SSF46689">
    <property type="entry name" value="Homeodomain-like"/>
    <property type="match status" value="1"/>
</dbReference>
<dbReference type="PROSITE" id="PS50977">
    <property type="entry name" value="HTH_TETR_2"/>
    <property type="match status" value="1"/>
</dbReference>
<dbReference type="SUPFAM" id="SSF48498">
    <property type="entry name" value="Tetracyclin repressor-like, C-terminal domain"/>
    <property type="match status" value="1"/>
</dbReference>
<name>A0ABV7L759_9PROT</name>
<dbReference type="InterPro" id="IPR039538">
    <property type="entry name" value="BetI_C"/>
</dbReference>
<dbReference type="InterPro" id="IPR009057">
    <property type="entry name" value="Homeodomain-like_sf"/>
</dbReference>
<dbReference type="PANTHER" id="PTHR30055:SF234">
    <property type="entry name" value="HTH-TYPE TRANSCRIPTIONAL REGULATOR BETI"/>
    <property type="match status" value="1"/>
</dbReference>
<evidence type="ECO:0000256" key="3">
    <source>
        <dbReference type="ARBA" id="ARBA00023125"/>
    </source>
</evidence>
<evidence type="ECO:0000256" key="5">
    <source>
        <dbReference type="PROSITE-ProRule" id="PRU00335"/>
    </source>
</evidence>
<dbReference type="Gene3D" id="1.10.357.10">
    <property type="entry name" value="Tetracycline Repressor, domain 2"/>
    <property type="match status" value="1"/>
</dbReference>
<dbReference type="PRINTS" id="PR00455">
    <property type="entry name" value="HTHTETR"/>
</dbReference>
<dbReference type="InterPro" id="IPR001647">
    <property type="entry name" value="HTH_TetR"/>
</dbReference>
<gene>
    <name evidence="7" type="ORF">ACFOGJ_23345</name>
</gene>
<keyword evidence="2" id="KW-0805">Transcription regulation</keyword>
<organism evidence="7 8">
    <name type="scientific">Marinibaculum pumilum</name>
    <dbReference type="NCBI Taxonomy" id="1766165"/>
    <lineage>
        <taxon>Bacteria</taxon>
        <taxon>Pseudomonadati</taxon>
        <taxon>Pseudomonadota</taxon>
        <taxon>Alphaproteobacteria</taxon>
        <taxon>Rhodospirillales</taxon>
        <taxon>Rhodospirillaceae</taxon>
        <taxon>Marinibaculum</taxon>
    </lineage>
</organism>
<evidence type="ECO:0000313" key="8">
    <source>
        <dbReference type="Proteomes" id="UP001595528"/>
    </source>
</evidence>
<feature type="domain" description="HTH tetR-type" evidence="6">
    <location>
        <begin position="15"/>
        <end position="75"/>
    </location>
</feature>
<evidence type="ECO:0000256" key="1">
    <source>
        <dbReference type="ARBA" id="ARBA00022491"/>
    </source>
</evidence>
<feature type="DNA-binding region" description="H-T-H motif" evidence="5">
    <location>
        <begin position="38"/>
        <end position="57"/>
    </location>
</feature>
<dbReference type="Pfam" id="PF00440">
    <property type="entry name" value="TetR_N"/>
    <property type="match status" value="1"/>
</dbReference>
<comment type="caution">
    <text evidence="7">The sequence shown here is derived from an EMBL/GenBank/DDBJ whole genome shotgun (WGS) entry which is preliminary data.</text>
</comment>
<accession>A0ABV7L759</accession>
<evidence type="ECO:0000256" key="4">
    <source>
        <dbReference type="ARBA" id="ARBA00023163"/>
    </source>
</evidence>
<keyword evidence="8" id="KW-1185">Reference proteome</keyword>
<sequence length="204" mass="22449">MSPTRSKPASPPQADDRPAAIAAATRALIVERGFEGLRTRDIADRVGINIATLHYHVPGKARLIELVAESLRDDFDLQQARHPRAGMAPTARLERELLDFREAFTEDPERLVVMAELVQRARHDENVRAVLQPMLEGWLCHIQAILADGTADGSFRADADPRACAQMIVAALMGFRRLPDAGPASFDAMARELLRGLAPANRKT</sequence>
<dbReference type="Pfam" id="PF13977">
    <property type="entry name" value="TetR_C_6"/>
    <property type="match status" value="1"/>
</dbReference>
<proteinExistence type="predicted"/>
<dbReference type="EMBL" id="JBHRTR010000037">
    <property type="protein sequence ID" value="MFC3230205.1"/>
    <property type="molecule type" value="Genomic_DNA"/>
</dbReference>
<reference evidence="8" key="1">
    <citation type="journal article" date="2019" name="Int. J. Syst. Evol. Microbiol.">
        <title>The Global Catalogue of Microorganisms (GCM) 10K type strain sequencing project: providing services to taxonomists for standard genome sequencing and annotation.</title>
        <authorList>
            <consortium name="The Broad Institute Genomics Platform"/>
            <consortium name="The Broad Institute Genome Sequencing Center for Infectious Disease"/>
            <person name="Wu L."/>
            <person name="Ma J."/>
        </authorList>
    </citation>
    <scope>NUCLEOTIDE SEQUENCE [LARGE SCALE GENOMIC DNA]</scope>
    <source>
        <strain evidence="8">KCTC 42964</strain>
    </source>
</reference>
<keyword evidence="3 5" id="KW-0238">DNA-binding</keyword>
<dbReference type="Proteomes" id="UP001595528">
    <property type="component" value="Unassembled WGS sequence"/>
</dbReference>
<dbReference type="RefSeq" id="WP_379905160.1">
    <property type="nucleotide sequence ID" value="NZ_JBHRTR010000037.1"/>
</dbReference>